<comment type="caution">
    <text evidence="2">The sequence shown here is derived from an EMBL/GenBank/DDBJ whole genome shotgun (WGS) entry which is preliminary data.</text>
</comment>
<proteinExistence type="predicted"/>
<accession>A0A699HCM7</accession>
<name>A0A699HCM7_TANCI</name>
<evidence type="ECO:0008006" key="3">
    <source>
        <dbReference type="Google" id="ProtNLM"/>
    </source>
</evidence>
<sequence length="661" mass="71163">MRTLILSLWIGTERIWTFFAFIHVPNLTKVRVVERERVEGEPRVLETTIGHIVPLLPIAPDRADSDLEASVNRLFDEGGSSAGGEQEAGTSAGVRIVSGEDVAVEEPRCLQKKRQATTDAGGSSHPLKKLRSDYIAPSVAPSAGKAPFGLRDLLARSMLNVESGAEFVTTLPFVTSYVSATPEHDSGVPSAPERFVISSDSSHHSANASKAEGISIIRSAVILPVVTEAVITTQVASIPSTATLEPSTKVVTPVHASMFQDSNSAGTVRPDVVGSSQAPGKELSLGSREDEEVEDLNARLLLKEAEAAEDIHLRADASNFEAIEKSIWDEVTALKGRNAILKKERDALDGKVTDLAASVTGKKRELTTLDSQLTVHKLEVVSSEFQEKLSNYFYPHLLTTIFGRRWLLTHGMELAVTKFLHSSEYLSALGAAIGKAIEKGMQDGLAVGITHGAEGRTLADVAAYNPFAEADYISALQRLQNINFSLLAELRSSKDASVDAIMNILRLEDNLAKRLGLNESQPFVDQLMVPIYHSPDRVVVGATSQSFALDVSDARVRKIRENIASQRPALRDVFIPISEPFSAEVLMGTGGTSDTVHASITTALSTTLAFVNTVAPITVDDYGVVGTDNQAGADADSFPNVDDADLNMPLYFVRIVGRGRM</sequence>
<feature type="region of interest" description="Disordered" evidence="1">
    <location>
        <begin position="107"/>
        <end position="128"/>
    </location>
</feature>
<dbReference type="AlphaFoldDB" id="A0A699HCM7"/>
<evidence type="ECO:0000313" key="2">
    <source>
        <dbReference type="EMBL" id="GEY03544.1"/>
    </source>
</evidence>
<reference evidence="2" key="1">
    <citation type="journal article" date="2019" name="Sci. Rep.">
        <title>Draft genome of Tanacetum cinerariifolium, the natural source of mosquito coil.</title>
        <authorList>
            <person name="Yamashiro T."/>
            <person name="Shiraishi A."/>
            <person name="Satake H."/>
            <person name="Nakayama K."/>
        </authorList>
    </citation>
    <scope>NUCLEOTIDE SEQUENCE</scope>
</reference>
<gene>
    <name evidence="2" type="ORF">Tci_375518</name>
</gene>
<feature type="region of interest" description="Disordered" evidence="1">
    <location>
        <begin position="261"/>
        <end position="290"/>
    </location>
</feature>
<evidence type="ECO:0000256" key="1">
    <source>
        <dbReference type="SAM" id="MobiDB-lite"/>
    </source>
</evidence>
<organism evidence="2">
    <name type="scientific">Tanacetum cinerariifolium</name>
    <name type="common">Dalmatian daisy</name>
    <name type="synonym">Chrysanthemum cinerariifolium</name>
    <dbReference type="NCBI Taxonomy" id="118510"/>
    <lineage>
        <taxon>Eukaryota</taxon>
        <taxon>Viridiplantae</taxon>
        <taxon>Streptophyta</taxon>
        <taxon>Embryophyta</taxon>
        <taxon>Tracheophyta</taxon>
        <taxon>Spermatophyta</taxon>
        <taxon>Magnoliopsida</taxon>
        <taxon>eudicotyledons</taxon>
        <taxon>Gunneridae</taxon>
        <taxon>Pentapetalae</taxon>
        <taxon>asterids</taxon>
        <taxon>campanulids</taxon>
        <taxon>Asterales</taxon>
        <taxon>Asteraceae</taxon>
        <taxon>Asteroideae</taxon>
        <taxon>Anthemideae</taxon>
        <taxon>Anthemidinae</taxon>
        <taxon>Tanacetum</taxon>
    </lineage>
</organism>
<protein>
    <recommendedName>
        <fullName evidence="3">Transposase (Putative), gypsy type</fullName>
    </recommendedName>
</protein>
<dbReference type="EMBL" id="BKCJ010147100">
    <property type="protein sequence ID" value="GEY03544.1"/>
    <property type="molecule type" value="Genomic_DNA"/>
</dbReference>